<organism evidence="1 2">
    <name type="scientific">Nesidiocoris tenuis</name>
    <dbReference type="NCBI Taxonomy" id="355587"/>
    <lineage>
        <taxon>Eukaryota</taxon>
        <taxon>Metazoa</taxon>
        <taxon>Ecdysozoa</taxon>
        <taxon>Arthropoda</taxon>
        <taxon>Hexapoda</taxon>
        <taxon>Insecta</taxon>
        <taxon>Pterygota</taxon>
        <taxon>Neoptera</taxon>
        <taxon>Paraneoptera</taxon>
        <taxon>Hemiptera</taxon>
        <taxon>Heteroptera</taxon>
        <taxon>Panheteroptera</taxon>
        <taxon>Cimicomorpha</taxon>
        <taxon>Miridae</taxon>
        <taxon>Dicyphina</taxon>
        <taxon>Nesidiocoris</taxon>
    </lineage>
</organism>
<evidence type="ECO:0000313" key="2">
    <source>
        <dbReference type="Proteomes" id="UP000479000"/>
    </source>
</evidence>
<reference evidence="1 2" key="1">
    <citation type="submission" date="2020-02" db="EMBL/GenBank/DDBJ databases">
        <authorList>
            <person name="Ferguson B K."/>
        </authorList>
    </citation>
    <scope>NUCLEOTIDE SEQUENCE [LARGE SCALE GENOMIC DNA]</scope>
</reference>
<feature type="non-terminal residue" evidence="1">
    <location>
        <position position="50"/>
    </location>
</feature>
<gene>
    <name evidence="1" type="ORF">NTEN_LOCUS1665</name>
</gene>
<accession>A0A6H5FY69</accession>
<name>A0A6H5FY69_9HEMI</name>
<dbReference type="Proteomes" id="UP000479000">
    <property type="component" value="Unassembled WGS sequence"/>
</dbReference>
<dbReference type="AlphaFoldDB" id="A0A6H5FY69"/>
<protein>
    <submittedName>
        <fullName evidence="1">Uncharacterized protein</fullName>
    </submittedName>
</protein>
<keyword evidence="2" id="KW-1185">Reference proteome</keyword>
<dbReference type="EMBL" id="CADCXU010002708">
    <property type="protein sequence ID" value="CAA9994849.1"/>
    <property type="molecule type" value="Genomic_DNA"/>
</dbReference>
<sequence length="50" mass="5753">MPKFTTSSIGIILVHNTNSLTIKVKIQSSHSIRGRQRPLKRETYSIIHTY</sequence>
<proteinExistence type="predicted"/>
<evidence type="ECO:0000313" key="1">
    <source>
        <dbReference type="EMBL" id="CAA9994849.1"/>
    </source>
</evidence>